<dbReference type="Pfam" id="PF14196">
    <property type="entry name" value="ATC_hydrolase"/>
    <property type="match status" value="1"/>
</dbReference>
<evidence type="ECO:0000313" key="2">
    <source>
        <dbReference type="Proteomes" id="UP000249688"/>
    </source>
</evidence>
<comment type="caution">
    <text evidence="1">The sequence shown here is derived from an EMBL/GenBank/DDBJ whole genome shotgun (WGS) entry which is preliminary data.</text>
</comment>
<dbReference type="GO" id="GO:0016787">
    <property type="term" value="F:hydrolase activity"/>
    <property type="evidence" value="ECO:0007669"/>
    <property type="project" value="UniProtKB-KW"/>
</dbReference>
<dbReference type="EMBL" id="QKYU01000010">
    <property type="protein sequence ID" value="PZW45964.1"/>
    <property type="molecule type" value="Genomic_DNA"/>
</dbReference>
<dbReference type="AlphaFoldDB" id="A0A2W7IH16"/>
<sequence length="162" mass="18053">MSSTTPDAPMGILQRRRIEAEIIKPIYEEMKAAFGEEAAQGVIERAVKAAAIEAGRQFAAAAPGGPSIENFAAIQPLWTREDALRIEPIAQDAETLDFNVTRCRYAELYHSMGLGEIGHLLSCNRDGTFIEGYDPRIEMTRTKTIMKGASHCDFRYRMRKEG</sequence>
<organism evidence="1 2">
    <name type="scientific">Humitalea rosea</name>
    <dbReference type="NCBI Taxonomy" id="990373"/>
    <lineage>
        <taxon>Bacteria</taxon>
        <taxon>Pseudomonadati</taxon>
        <taxon>Pseudomonadota</taxon>
        <taxon>Alphaproteobacteria</taxon>
        <taxon>Acetobacterales</taxon>
        <taxon>Roseomonadaceae</taxon>
        <taxon>Humitalea</taxon>
    </lineage>
</organism>
<keyword evidence="1" id="KW-0378">Hydrolase</keyword>
<proteinExistence type="predicted"/>
<dbReference type="InterPro" id="IPR026002">
    <property type="entry name" value="ATC_hydrolase-like"/>
</dbReference>
<keyword evidence="2" id="KW-1185">Reference proteome</keyword>
<accession>A0A2W7IH16</accession>
<gene>
    <name evidence="1" type="ORF">C8P66_110163</name>
</gene>
<dbReference type="Proteomes" id="UP000249688">
    <property type="component" value="Unassembled WGS sequence"/>
</dbReference>
<evidence type="ECO:0000313" key="1">
    <source>
        <dbReference type="EMBL" id="PZW45964.1"/>
    </source>
</evidence>
<protein>
    <submittedName>
        <fullName evidence="1">L-2-amino-thiazoline-4-carboxylic acid hydrolase-like protein</fullName>
    </submittedName>
</protein>
<name>A0A2W7IH16_9PROT</name>
<dbReference type="RefSeq" id="WP_111398220.1">
    <property type="nucleotide sequence ID" value="NZ_QKYU01000010.1"/>
</dbReference>
<reference evidence="1 2" key="1">
    <citation type="submission" date="2018-06" db="EMBL/GenBank/DDBJ databases">
        <title>Genomic Encyclopedia of Archaeal and Bacterial Type Strains, Phase II (KMG-II): from individual species to whole genera.</title>
        <authorList>
            <person name="Goeker M."/>
        </authorList>
    </citation>
    <scope>NUCLEOTIDE SEQUENCE [LARGE SCALE GENOMIC DNA]</scope>
    <source>
        <strain evidence="1 2">DSM 24525</strain>
    </source>
</reference>
<dbReference type="OrthoDB" id="9805176at2"/>